<gene>
    <name evidence="1" type="ORF">BN77_1111</name>
</gene>
<sequence length="93" mass="10198">MVARTAFHRLHGGPYVGMPTRRFKWGQLSSLLLGAEAFISDMRRPGALGETPDLIVIGTFEGGRPTFSETCRACFARELIHGVPNGSLLPERN</sequence>
<dbReference type="HOGENOM" id="CLU_2397550_0_0_5"/>
<dbReference type="EMBL" id="CANI01000002">
    <property type="protein sequence ID" value="CCM74004.1"/>
    <property type="molecule type" value="Genomic_DNA"/>
</dbReference>
<comment type="caution">
    <text evidence="1">The sequence shown here is derived from an EMBL/GenBank/DDBJ whole genome shotgun (WGS) entry which is preliminary data.</text>
</comment>
<evidence type="ECO:0000313" key="1">
    <source>
        <dbReference type="EMBL" id="CCM74004.1"/>
    </source>
</evidence>
<organism evidence="1 2">
    <name type="scientific">Rhizobium mesoamericanum STM3625</name>
    <dbReference type="NCBI Taxonomy" id="1211777"/>
    <lineage>
        <taxon>Bacteria</taxon>
        <taxon>Pseudomonadati</taxon>
        <taxon>Pseudomonadota</taxon>
        <taxon>Alphaproteobacteria</taxon>
        <taxon>Hyphomicrobiales</taxon>
        <taxon>Rhizobiaceae</taxon>
        <taxon>Rhizobium/Agrobacterium group</taxon>
        <taxon>Rhizobium</taxon>
    </lineage>
</organism>
<accession>K0PWE0</accession>
<dbReference type="Proteomes" id="UP000009319">
    <property type="component" value="Unassembled WGS sequence"/>
</dbReference>
<evidence type="ECO:0000313" key="2">
    <source>
        <dbReference type="Proteomes" id="UP000009319"/>
    </source>
</evidence>
<dbReference type="AlphaFoldDB" id="K0PWE0"/>
<keyword evidence="2" id="KW-1185">Reference proteome</keyword>
<protein>
    <submittedName>
        <fullName evidence="1">Uncharacterized protein</fullName>
    </submittedName>
</protein>
<name>K0PWE0_9HYPH</name>
<reference evidence="1 2" key="1">
    <citation type="journal article" date="2013" name="Genome Announc.">
        <title>Draft Genome Sequence of Rhizobium mesoamericanum STM3625, a Nitrogen-Fixing Symbiont of Mimosa pudica Isolated in French Guiana (South America).</title>
        <authorList>
            <person name="Moulin L."/>
            <person name="Mornico D."/>
            <person name="Melkonian R."/>
            <person name="Klonowska A."/>
        </authorList>
    </citation>
    <scope>NUCLEOTIDE SEQUENCE [LARGE SCALE GENOMIC DNA]</scope>
    <source>
        <strain evidence="1 2">STM3625</strain>
    </source>
</reference>
<proteinExistence type="predicted"/>